<dbReference type="EMBL" id="JBHMEW010000008">
    <property type="protein sequence ID" value="MFB9210602.1"/>
    <property type="molecule type" value="Genomic_DNA"/>
</dbReference>
<keyword evidence="3" id="KW-1185">Reference proteome</keyword>
<name>A0ABV5J1B4_9BACT</name>
<feature type="transmembrane region" description="Helical" evidence="1">
    <location>
        <begin position="87"/>
        <end position="104"/>
    </location>
</feature>
<evidence type="ECO:0000256" key="1">
    <source>
        <dbReference type="SAM" id="Phobius"/>
    </source>
</evidence>
<protein>
    <submittedName>
        <fullName evidence="2">Uncharacterized protein</fullName>
    </submittedName>
</protein>
<dbReference type="Proteomes" id="UP001589654">
    <property type="component" value="Unassembled WGS sequence"/>
</dbReference>
<gene>
    <name evidence="2" type="ORF">ACFFUR_02195</name>
</gene>
<keyword evidence="1" id="KW-0812">Transmembrane</keyword>
<evidence type="ECO:0000313" key="3">
    <source>
        <dbReference type="Proteomes" id="UP001589654"/>
    </source>
</evidence>
<keyword evidence="1" id="KW-1133">Transmembrane helix</keyword>
<organism evidence="2 3">
    <name type="scientific">Echinicola jeungdonensis</name>
    <dbReference type="NCBI Taxonomy" id="709343"/>
    <lineage>
        <taxon>Bacteria</taxon>
        <taxon>Pseudomonadati</taxon>
        <taxon>Bacteroidota</taxon>
        <taxon>Cytophagia</taxon>
        <taxon>Cytophagales</taxon>
        <taxon>Cyclobacteriaceae</taxon>
        <taxon>Echinicola</taxon>
    </lineage>
</organism>
<proteinExistence type="predicted"/>
<accession>A0ABV5J1B4</accession>
<feature type="transmembrane region" description="Helical" evidence="1">
    <location>
        <begin position="41"/>
        <end position="58"/>
    </location>
</feature>
<dbReference type="RefSeq" id="WP_290246852.1">
    <property type="nucleotide sequence ID" value="NZ_JAUFQT010000001.1"/>
</dbReference>
<evidence type="ECO:0000313" key="2">
    <source>
        <dbReference type="EMBL" id="MFB9210602.1"/>
    </source>
</evidence>
<comment type="caution">
    <text evidence="2">The sequence shown here is derived from an EMBL/GenBank/DDBJ whole genome shotgun (WGS) entry which is preliminary data.</text>
</comment>
<keyword evidence="1" id="KW-0472">Membrane</keyword>
<sequence>MERNVLILIAIPLPAFAFAYLYTNSDNMDLDIPAVPESINSFLLGLISAVILIQWVRFQKGIKKLKKTEVALENKLKGYNKLTVQRYWFLFWAGLFCAGGLLIFQNPGFTISYAIILVFISLGKPSPDRLVKLLQLKGDDKDKVMEFNVRD</sequence>
<reference evidence="2 3" key="1">
    <citation type="submission" date="2024-09" db="EMBL/GenBank/DDBJ databases">
        <authorList>
            <person name="Sun Q."/>
            <person name="Mori K."/>
        </authorList>
    </citation>
    <scope>NUCLEOTIDE SEQUENCE [LARGE SCALE GENOMIC DNA]</scope>
    <source>
        <strain evidence="2 3">CECT 7682</strain>
    </source>
</reference>